<dbReference type="Proteomes" id="UP000594263">
    <property type="component" value="Unplaced"/>
</dbReference>
<keyword evidence="1" id="KW-0472">Membrane</keyword>
<accession>A0A7N0TDN4</accession>
<reference evidence="2" key="1">
    <citation type="submission" date="2021-01" db="UniProtKB">
        <authorList>
            <consortium name="EnsemblPlants"/>
        </authorList>
    </citation>
    <scope>IDENTIFICATION</scope>
</reference>
<dbReference type="PANTHER" id="PTHR33640">
    <property type="entry name" value="TRANSMEMBRANE PROTEIN"/>
    <property type="match status" value="1"/>
</dbReference>
<dbReference type="OMA" id="GYRRCET"/>
<dbReference type="AlphaFoldDB" id="A0A7N0TDN4"/>
<protein>
    <recommendedName>
        <fullName evidence="4">DUF4408 domain-containing protein</fullName>
    </recommendedName>
</protein>
<feature type="transmembrane region" description="Helical" evidence="1">
    <location>
        <begin position="23"/>
        <end position="40"/>
    </location>
</feature>
<organism evidence="2 3">
    <name type="scientific">Kalanchoe fedtschenkoi</name>
    <name type="common">Lavender scallops</name>
    <name type="synonym">South American air plant</name>
    <dbReference type="NCBI Taxonomy" id="63787"/>
    <lineage>
        <taxon>Eukaryota</taxon>
        <taxon>Viridiplantae</taxon>
        <taxon>Streptophyta</taxon>
        <taxon>Embryophyta</taxon>
        <taxon>Tracheophyta</taxon>
        <taxon>Spermatophyta</taxon>
        <taxon>Magnoliopsida</taxon>
        <taxon>eudicotyledons</taxon>
        <taxon>Gunneridae</taxon>
        <taxon>Pentapetalae</taxon>
        <taxon>Saxifragales</taxon>
        <taxon>Crassulaceae</taxon>
        <taxon>Kalanchoe</taxon>
    </lineage>
</organism>
<evidence type="ECO:0000313" key="3">
    <source>
        <dbReference type="Proteomes" id="UP000594263"/>
    </source>
</evidence>
<name>A0A7N0TDN4_KALFE</name>
<proteinExistence type="predicted"/>
<feature type="transmembrane region" description="Helical" evidence="1">
    <location>
        <begin position="60"/>
        <end position="85"/>
    </location>
</feature>
<dbReference type="EnsemblPlants" id="Kaladp0033s0202.1.v1.1">
    <property type="protein sequence ID" value="Kaladp0033s0202.1.v1.1.CDS.1"/>
    <property type="gene ID" value="Kaladp0033s0202.v1.1"/>
</dbReference>
<keyword evidence="1" id="KW-1133">Transmembrane helix</keyword>
<dbReference type="Gramene" id="Kaladp0033s0202.1.v1.1">
    <property type="protein sequence ID" value="Kaladp0033s0202.1.v1.1.CDS.1"/>
    <property type="gene ID" value="Kaladp0033s0202.v1.1"/>
</dbReference>
<evidence type="ECO:0000256" key="1">
    <source>
        <dbReference type="SAM" id="Phobius"/>
    </source>
</evidence>
<keyword evidence="1" id="KW-0812">Transmembrane</keyword>
<evidence type="ECO:0000313" key="2">
    <source>
        <dbReference type="EnsemblPlants" id="Kaladp0033s0202.1.v1.1.CDS.1"/>
    </source>
</evidence>
<keyword evidence="3" id="KW-1185">Reference proteome</keyword>
<evidence type="ECO:0008006" key="4">
    <source>
        <dbReference type="Google" id="ProtNLM"/>
    </source>
</evidence>
<sequence>MESFQASALKVEKAYAKLRHNKLGCLFRVVEVSLVMVFVWRNSPQLPLTTVKFTFTGESFHGFFLTLSSPRIVFLIGNAIVLILFAESRHCLSSDNKSKPKPDYCDEHIQHKHDDGRKEICAEEKIIRADFAVPESQKLRGYKRSQSEMCGKAARKRRAELRRSATENCRQLICAGKVAEKEEELDKGMSDDEFRDMVEAFIARQQRNLRQE</sequence>
<dbReference type="PANTHER" id="PTHR33640:SF8">
    <property type="entry name" value="TRANSMEMBRANE PROTEIN"/>
    <property type="match status" value="1"/>
</dbReference>